<dbReference type="NCBIfam" id="TIGR00125">
    <property type="entry name" value="cyt_tran_rel"/>
    <property type="match status" value="1"/>
</dbReference>
<keyword evidence="4 12" id="KW-0808">Transferase</keyword>
<feature type="region of interest" description="Ribokinase" evidence="12">
    <location>
        <begin position="1"/>
        <end position="351"/>
    </location>
</feature>
<keyword evidence="7 12" id="KW-0418">Kinase</keyword>
<dbReference type="NCBIfam" id="TIGR02199">
    <property type="entry name" value="rfaE_dom_II"/>
    <property type="match status" value="1"/>
</dbReference>
<dbReference type="Pfam" id="PF01467">
    <property type="entry name" value="CTP_transf_like"/>
    <property type="match status" value="1"/>
</dbReference>
<dbReference type="GO" id="GO:0097171">
    <property type="term" value="P:ADP-L-glycero-beta-D-manno-heptose biosynthetic process"/>
    <property type="evidence" value="ECO:0007669"/>
    <property type="project" value="UniProtKB-UniPathway"/>
</dbReference>
<evidence type="ECO:0000313" key="15">
    <source>
        <dbReference type="EMBL" id="SPP94228.1"/>
    </source>
</evidence>
<feature type="binding site" evidence="12">
    <location>
        <begin position="227"/>
        <end position="230"/>
    </location>
    <ligand>
        <name>ATP</name>
        <dbReference type="ChEBI" id="CHEBI:30616"/>
    </ligand>
</feature>
<dbReference type="GO" id="GO:0005524">
    <property type="term" value="F:ATP binding"/>
    <property type="evidence" value="ECO:0007669"/>
    <property type="project" value="UniProtKB-UniRule"/>
</dbReference>
<dbReference type="AlphaFoldDB" id="A0A2U3PYQ0"/>
<evidence type="ECO:0000259" key="13">
    <source>
        <dbReference type="Pfam" id="PF00294"/>
    </source>
</evidence>
<evidence type="ECO:0000256" key="7">
    <source>
        <dbReference type="ARBA" id="ARBA00022777"/>
    </source>
</evidence>
<comment type="function">
    <text evidence="1 12">Catalyzes the phosphorylation of D-glycero-D-manno-heptose 7-phosphate at the C-1 position to selectively form D-glycero-beta-D-manno-heptose-1,7-bisphosphate.</text>
</comment>
<dbReference type="InterPro" id="IPR011914">
    <property type="entry name" value="RfaE_dom_II"/>
</dbReference>
<evidence type="ECO:0000256" key="6">
    <source>
        <dbReference type="ARBA" id="ARBA00022741"/>
    </source>
</evidence>
<dbReference type="SUPFAM" id="SSF53613">
    <property type="entry name" value="Ribokinase-like"/>
    <property type="match status" value="1"/>
</dbReference>
<comment type="pathway">
    <text evidence="12">Nucleotide-sugar biosynthesis; ADP-L-glycero-beta-D-manno-heptose biosynthesis; ADP-L-glycero-beta-D-manno-heptose from D-glycero-beta-D-manno-heptose 7-phosphate: step 1/4.</text>
</comment>
<dbReference type="InterPro" id="IPR011611">
    <property type="entry name" value="PfkB_dom"/>
</dbReference>
<accession>A0A2U3PYQ0</accession>
<feature type="active site" evidence="12">
    <location>
        <position position="297"/>
    </location>
</feature>
<comment type="function">
    <text evidence="2 12">Catalyzes the ADP transfer from ATP to D-glycero-beta-D-manno-heptose 1-phosphate, yielding ADP-D-glycero-beta-D-manno-heptose.</text>
</comment>
<dbReference type="InterPro" id="IPR004821">
    <property type="entry name" value="Cyt_trans-like"/>
</dbReference>
<evidence type="ECO:0000256" key="3">
    <source>
        <dbReference type="ARBA" id="ARBA00004713"/>
    </source>
</evidence>
<dbReference type="GO" id="GO:0033786">
    <property type="term" value="F:heptose-1-phosphate adenylyltransferase activity"/>
    <property type="evidence" value="ECO:0007669"/>
    <property type="project" value="UniProtKB-UniRule"/>
</dbReference>
<dbReference type="Proteomes" id="UP000246085">
    <property type="component" value="Chromosome BRAD3257"/>
</dbReference>
<reference evidence="15 16" key="1">
    <citation type="submission" date="2018-03" db="EMBL/GenBank/DDBJ databases">
        <authorList>
            <person name="Gully D."/>
        </authorList>
    </citation>
    <scope>NUCLEOTIDE SEQUENCE [LARGE SCALE GENOMIC DNA]</scope>
    <source>
        <strain evidence="15">ORS3257</strain>
    </source>
</reference>
<dbReference type="SUPFAM" id="SSF52374">
    <property type="entry name" value="Nucleotidylyl transferase"/>
    <property type="match status" value="1"/>
</dbReference>
<dbReference type="UniPathway" id="UPA00958"/>
<dbReference type="InterPro" id="IPR011913">
    <property type="entry name" value="RfaE_dom_I"/>
</dbReference>
<dbReference type="UniPathway" id="UPA00356">
    <property type="reaction ID" value="UER00437"/>
</dbReference>
<comment type="subunit">
    <text evidence="12">Homodimer.</text>
</comment>
<dbReference type="EC" id="2.7.1.167" evidence="12"/>
<evidence type="ECO:0000259" key="14">
    <source>
        <dbReference type="Pfam" id="PF01467"/>
    </source>
</evidence>
<dbReference type="GO" id="GO:0016773">
    <property type="term" value="F:phosphotransferase activity, alcohol group as acceptor"/>
    <property type="evidence" value="ECO:0007669"/>
    <property type="project" value="InterPro"/>
</dbReference>
<organism evidence="15 16">
    <name type="scientific">Bradyrhizobium vignae</name>
    <dbReference type="NCBI Taxonomy" id="1549949"/>
    <lineage>
        <taxon>Bacteria</taxon>
        <taxon>Pseudomonadati</taxon>
        <taxon>Pseudomonadota</taxon>
        <taxon>Alphaproteobacteria</taxon>
        <taxon>Hyphomicrobiales</taxon>
        <taxon>Nitrobacteraceae</taxon>
        <taxon>Bradyrhizobium</taxon>
    </lineage>
</organism>
<feature type="region of interest" description="Cytidylyltransferase" evidence="12">
    <location>
        <begin position="380"/>
        <end position="512"/>
    </location>
</feature>
<comment type="catalytic activity">
    <reaction evidence="11 12">
        <text>D-glycero-beta-D-manno-heptose 1-phosphate + ATP + H(+) = ADP-D-glycero-beta-D-manno-heptose + diphosphate</text>
        <dbReference type="Rhea" id="RHEA:27465"/>
        <dbReference type="ChEBI" id="CHEBI:15378"/>
        <dbReference type="ChEBI" id="CHEBI:30616"/>
        <dbReference type="ChEBI" id="CHEBI:33019"/>
        <dbReference type="ChEBI" id="CHEBI:59967"/>
        <dbReference type="ChEBI" id="CHEBI:61593"/>
        <dbReference type="EC" id="2.7.7.70"/>
    </reaction>
</comment>
<dbReference type="NCBIfam" id="TIGR02198">
    <property type="entry name" value="rfaE_dom_I"/>
    <property type="match status" value="1"/>
</dbReference>
<dbReference type="CDD" id="cd01172">
    <property type="entry name" value="RfaE_like"/>
    <property type="match status" value="1"/>
</dbReference>
<evidence type="ECO:0000313" key="16">
    <source>
        <dbReference type="Proteomes" id="UP000246085"/>
    </source>
</evidence>
<keyword evidence="8 12" id="KW-0067">ATP-binding</keyword>
<proteinExistence type="inferred from homology"/>
<dbReference type="Gene3D" id="3.40.1190.20">
    <property type="match status" value="1"/>
</dbReference>
<feature type="domain" description="Carbohydrate kinase PfkB" evidence="13">
    <location>
        <begin position="38"/>
        <end position="335"/>
    </location>
</feature>
<evidence type="ECO:0000256" key="4">
    <source>
        <dbReference type="ARBA" id="ARBA00022679"/>
    </source>
</evidence>
<gene>
    <name evidence="12 15" type="primary">hldE</name>
    <name evidence="15" type="ORF">BRAD3257_3188</name>
</gene>
<sequence>MSGIISTGPIAFVEALQTMPTPILDFDALAQAISGRTVLCIGDIMLDEFVYGEVSRISPEAPAPVIAAQRSEIHVGGAGNVARNVASLGARCIFVGLVGEDDAGKRLKAAIDDQAGIESVLVCDPSRPTTRKVRFVSEHFSTHMLRADWEQALPASDDVETKLIDAILPQIARADIVLLSDYAKGVLTARVIRHTIDAARKLGKRVIVDPKSLNWAIYRGATLLTPNRREFSEATRSRAETVQSIVEASEDVMRLADCDAILVTQGEHGMTLVPRQGGAVHVPAFPVKVRDVSGAGDTVAAALAVSLAAGADWDTALRVANAAAAVAVGKQGTASVSAAELRRKILPHATLAAEEKIVLDPAALDAQLAEWRRQGQRVGFTNGCFDILHPGHVKVLTAARAACDRLIVGLNSDASVRRLKGADRPVQDERARAEVLAALEAVDLVVIFAEDTPIDLITRIKPGVLVKGGDYTREQVVGHEVVEAAGGTVVLVDILQGFSTTALVHRARGGDK</sequence>
<evidence type="ECO:0000256" key="10">
    <source>
        <dbReference type="ARBA" id="ARBA00023277"/>
    </source>
</evidence>
<evidence type="ECO:0000256" key="2">
    <source>
        <dbReference type="ARBA" id="ARBA00003753"/>
    </source>
</evidence>
<dbReference type="Pfam" id="PF00294">
    <property type="entry name" value="PfkB"/>
    <property type="match status" value="1"/>
</dbReference>
<evidence type="ECO:0000256" key="5">
    <source>
        <dbReference type="ARBA" id="ARBA00022695"/>
    </source>
</evidence>
<dbReference type="HAMAP" id="MF_01603">
    <property type="entry name" value="HldE"/>
    <property type="match status" value="1"/>
</dbReference>
<dbReference type="EC" id="2.7.7.70" evidence="12"/>
<comment type="similarity">
    <text evidence="12">In the N-terminal section; belongs to the carbohydrate kinase PfkB family.</text>
</comment>
<protein>
    <recommendedName>
        <fullName evidence="12">Bifunctional protein HldE</fullName>
    </recommendedName>
    <domain>
        <recommendedName>
            <fullName evidence="12">D-beta-D-heptose 7-phosphate kinase</fullName>
            <ecNumber evidence="12">2.7.1.167</ecNumber>
        </recommendedName>
        <alternativeName>
            <fullName evidence="12">D-beta-D-heptose 7-phosphotransferase</fullName>
        </alternativeName>
        <alternativeName>
            <fullName evidence="12">D-glycero-beta-D-manno-heptose-7-phosphate kinase</fullName>
        </alternativeName>
    </domain>
    <domain>
        <recommendedName>
            <fullName evidence="12">D-beta-D-heptose 1-phosphate adenylyltransferase</fullName>
            <ecNumber evidence="12">2.7.7.70</ecNumber>
        </recommendedName>
        <alternativeName>
            <fullName evidence="12">D-glycero-beta-D-manno-heptose 1-phosphate adenylyltransferase</fullName>
        </alternativeName>
    </domain>
</protein>
<dbReference type="PANTHER" id="PTHR46969">
    <property type="entry name" value="BIFUNCTIONAL PROTEIN HLDE"/>
    <property type="match status" value="1"/>
</dbReference>
<comment type="pathway">
    <text evidence="12">Nucleotide-sugar biosynthesis; ADP-L-glycero-beta-D-manno-heptose biosynthesis; ADP-L-glycero-beta-D-manno-heptose from D-glycero-beta-D-manno-heptose 7-phosphate: step 3/4.</text>
</comment>
<dbReference type="KEGG" id="bvz:BRAD3257_3188"/>
<dbReference type="GO" id="GO:0033785">
    <property type="term" value="F:heptose 7-phosphate kinase activity"/>
    <property type="evidence" value="ECO:0007669"/>
    <property type="project" value="UniProtKB-UniRule"/>
</dbReference>
<dbReference type="InterPro" id="IPR014729">
    <property type="entry name" value="Rossmann-like_a/b/a_fold"/>
</dbReference>
<dbReference type="InterPro" id="IPR029056">
    <property type="entry name" value="Ribokinase-like"/>
</dbReference>
<evidence type="ECO:0000256" key="9">
    <source>
        <dbReference type="ARBA" id="ARBA00023268"/>
    </source>
</evidence>
<feature type="domain" description="Cytidyltransferase-like" evidence="14">
    <location>
        <begin position="380"/>
        <end position="474"/>
    </location>
</feature>
<comment type="similarity">
    <text evidence="12">In the C-terminal section; belongs to the cytidylyltransferase family.</text>
</comment>
<dbReference type="GO" id="GO:0005829">
    <property type="term" value="C:cytosol"/>
    <property type="evidence" value="ECO:0007669"/>
    <property type="project" value="TreeGrafter"/>
</dbReference>
<evidence type="ECO:0000256" key="8">
    <source>
        <dbReference type="ARBA" id="ARBA00022840"/>
    </source>
</evidence>
<evidence type="ECO:0000256" key="1">
    <source>
        <dbReference type="ARBA" id="ARBA00002319"/>
    </source>
</evidence>
<keyword evidence="9 12" id="KW-0511">Multifunctional enzyme</keyword>
<comment type="pathway">
    <text evidence="3">Bacterial outer membrane biogenesis; LPS core biosynthesis.</text>
</comment>
<dbReference type="PANTHER" id="PTHR46969:SF1">
    <property type="entry name" value="BIFUNCTIONAL PROTEIN HLDE"/>
    <property type="match status" value="1"/>
</dbReference>
<comment type="catalytic activity">
    <reaction evidence="12">
        <text>D-glycero-beta-D-manno-heptose 7-phosphate + ATP = D-glycero-beta-D-manno-heptose 1,7-bisphosphate + ADP + H(+)</text>
        <dbReference type="Rhea" id="RHEA:27473"/>
        <dbReference type="ChEBI" id="CHEBI:15378"/>
        <dbReference type="ChEBI" id="CHEBI:30616"/>
        <dbReference type="ChEBI" id="CHEBI:60204"/>
        <dbReference type="ChEBI" id="CHEBI:60208"/>
        <dbReference type="ChEBI" id="CHEBI:456216"/>
        <dbReference type="EC" id="2.7.1.167"/>
    </reaction>
</comment>
<keyword evidence="6 12" id="KW-0547">Nucleotide-binding</keyword>
<evidence type="ECO:0000256" key="11">
    <source>
        <dbReference type="ARBA" id="ARBA00047428"/>
    </source>
</evidence>
<dbReference type="PROSITE" id="PS00584">
    <property type="entry name" value="PFKB_KINASES_2"/>
    <property type="match status" value="1"/>
</dbReference>
<keyword evidence="10 12" id="KW-0119">Carbohydrate metabolism</keyword>
<dbReference type="PROSITE" id="PS00583">
    <property type="entry name" value="PFKB_KINASES_1"/>
    <property type="match status" value="1"/>
</dbReference>
<keyword evidence="5 12" id="KW-0548">Nucleotidyltransferase</keyword>
<dbReference type="InterPro" id="IPR002173">
    <property type="entry name" value="Carboh/pur_kinase_PfkB_CS"/>
</dbReference>
<dbReference type="GO" id="GO:0009244">
    <property type="term" value="P:lipopolysaccharide core region biosynthetic process"/>
    <property type="evidence" value="ECO:0007669"/>
    <property type="project" value="UniProtKB-UniPathway"/>
</dbReference>
<dbReference type="EMBL" id="LS398110">
    <property type="protein sequence ID" value="SPP94228.1"/>
    <property type="molecule type" value="Genomic_DNA"/>
</dbReference>
<name>A0A2U3PYQ0_9BRAD</name>
<dbReference type="InterPro" id="IPR023030">
    <property type="entry name" value="Bifunc_HldE"/>
</dbReference>
<dbReference type="Gene3D" id="3.40.50.620">
    <property type="entry name" value="HUPs"/>
    <property type="match status" value="1"/>
</dbReference>
<evidence type="ECO:0000256" key="12">
    <source>
        <dbReference type="HAMAP-Rule" id="MF_01603"/>
    </source>
</evidence>